<evidence type="ECO:0000313" key="3">
    <source>
        <dbReference type="Proteomes" id="UP000251281"/>
    </source>
</evidence>
<reference evidence="2 3" key="1">
    <citation type="submission" date="2018-02" db="EMBL/GenBank/DDBJ databases">
        <title>Complete genome sequencing of Faecalibacterium prausnitzii strains isolated from the human gut.</title>
        <authorList>
            <person name="Fitzgerald B.C."/>
            <person name="Shkoporov A.N."/>
            <person name="Ross P.R."/>
            <person name="Hill C."/>
        </authorList>
    </citation>
    <scope>NUCLEOTIDE SEQUENCE [LARGE SCALE GENOMIC DNA]</scope>
    <source>
        <strain evidence="2 3">APC923/51-1</strain>
    </source>
</reference>
<accession>A0A329UG17</accession>
<dbReference type="AlphaFoldDB" id="A0A329UG17"/>
<dbReference type="RefSeq" id="WP_112089936.1">
    <property type="nucleotide sequence ID" value="NZ_JAEKBY010000002.1"/>
</dbReference>
<evidence type="ECO:0000259" key="1">
    <source>
        <dbReference type="Pfam" id="PF22479"/>
    </source>
</evidence>
<dbReference type="InterPro" id="IPR054252">
    <property type="entry name" value="Pam3_gp18"/>
</dbReference>
<protein>
    <recommendedName>
        <fullName evidence="1">Cyanophage baseplate Pam3 plug gp18 domain-containing protein</fullName>
    </recommendedName>
</protein>
<dbReference type="Pfam" id="PF22479">
    <property type="entry name" value="Pam3_gp18"/>
    <property type="match status" value="1"/>
</dbReference>
<feature type="domain" description="Cyanophage baseplate Pam3 plug gp18" evidence="1">
    <location>
        <begin position="5"/>
        <end position="102"/>
    </location>
</feature>
<gene>
    <name evidence="2" type="ORF">C4N24_00985</name>
</gene>
<name>A0A329UG17_9FIRM</name>
<organism evidence="2 3">
    <name type="scientific">Faecalibacterium prausnitzii</name>
    <dbReference type="NCBI Taxonomy" id="853"/>
    <lineage>
        <taxon>Bacteria</taxon>
        <taxon>Bacillati</taxon>
        <taxon>Bacillota</taxon>
        <taxon>Clostridia</taxon>
        <taxon>Eubacteriales</taxon>
        <taxon>Oscillospiraceae</taxon>
        <taxon>Faecalibacterium</taxon>
    </lineage>
</organism>
<dbReference type="Proteomes" id="UP000251281">
    <property type="component" value="Unassembled WGS sequence"/>
</dbReference>
<comment type="caution">
    <text evidence="2">The sequence shown here is derived from an EMBL/GenBank/DDBJ whole genome shotgun (WGS) entry which is preliminary data.</text>
</comment>
<sequence>MDLEYYEISVPDRNDSIMRVNLDEVYYNLRLTWNAYGGFWMLSIYDAEMNIILGMARLVPGTIWNFYYQTQGGPPGVLGVETEQETIGRNDFVDGKAKLLYLPAKQLGV</sequence>
<proteinExistence type="predicted"/>
<evidence type="ECO:0000313" key="2">
    <source>
        <dbReference type="EMBL" id="RAW60712.1"/>
    </source>
</evidence>
<dbReference type="EMBL" id="PRLD01000001">
    <property type="protein sequence ID" value="RAW60712.1"/>
    <property type="molecule type" value="Genomic_DNA"/>
</dbReference>